<proteinExistence type="predicted"/>
<reference evidence="3" key="1">
    <citation type="submission" date="2016-10" db="EMBL/GenBank/DDBJ databases">
        <authorList>
            <person name="Varghese N."/>
            <person name="Submissions S."/>
        </authorList>
    </citation>
    <scope>NUCLEOTIDE SEQUENCE [LARGE SCALE GENOMIC DNA]</scope>
    <source>
        <strain evidence="3">CGMCC 1.7061</strain>
    </source>
</reference>
<dbReference type="STRING" id="488535.SAMN04487963_1330"/>
<keyword evidence="3" id="KW-1185">Reference proteome</keyword>
<organism evidence="2 3">
    <name type="scientific">Marinobacter zhejiangensis</name>
    <dbReference type="NCBI Taxonomy" id="488535"/>
    <lineage>
        <taxon>Bacteria</taxon>
        <taxon>Pseudomonadati</taxon>
        <taxon>Pseudomonadota</taxon>
        <taxon>Gammaproteobacteria</taxon>
        <taxon>Pseudomonadales</taxon>
        <taxon>Marinobacteraceae</taxon>
        <taxon>Marinobacter</taxon>
    </lineage>
</organism>
<feature type="domain" description="Ferric siderophore reductase C-terminal" evidence="1">
    <location>
        <begin position="217"/>
        <end position="235"/>
    </location>
</feature>
<name>A0A1I4NE89_9GAMM</name>
<sequence length="249" mass="27321">MVRHEPDSLAAYPELLALAGKTPEQLLATLPARAAAPSEGAIFLADVLDNPEWFARQLEVPAEARQVERRVLASVIHQNLALDILGPLTTTLFLTGESDLPDPRELWFDPNQASGRWHRCGGGPKVSASTYIRQVTTLVNQWYPTFRTALGVSAGAYWSSSGLGLCAPYSALYDCAPPESLCDEASRWLSRFDCDARRFINWIPFNAGPTPCAIPQRRGCCQKYRLPDGGYCGTCGIYRKQRMASGATV</sequence>
<dbReference type="InterPro" id="IPR024726">
    <property type="entry name" value="FhuF_C"/>
</dbReference>
<dbReference type="Pfam" id="PF11575">
    <property type="entry name" value="FhuF_C"/>
    <property type="match status" value="1"/>
</dbReference>
<dbReference type="AlphaFoldDB" id="A0A1I4NE89"/>
<evidence type="ECO:0000313" key="3">
    <source>
        <dbReference type="Proteomes" id="UP000198519"/>
    </source>
</evidence>
<protein>
    <submittedName>
        <fullName evidence="2">FhuF 2Fe-2S C-terminal domain-containing protein</fullName>
    </submittedName>
</protein>
<dbReference type="Proteomes" id="UP000198519">
    <property type="component" value="Unassembled WGS sequence"/>
</dbReference>
<evidence type="ECO:0000313" key="2">
    <source>
        <dbReference type="EMBL" id="SFM13789.1"/>
    </source>
</evidence>
<gene>
    <name evidence="2" type="ORF">SAMN04487963_1330</name>
</gene>
<dbReference type="GO" id="GO:0051537">
    <property type="term" value="F:2 iron, 2 sulfur cluster binding"/>
    <property type="evidence" value="ECO:0007669"/>
    <property type="project" value="InterPro"/>
</dbReference>
<accession>A0A1I4NE89</accession>
<dbReference type="RefSeq" id="WP_092021144.1">
    <property type="nucleotide sequence ID" value="NZ_FOUE01000002.1"/>
</dbReference>
<dbReference type="OrthoDB" id="5599091at2"/>
<dbReference type="EMBL" id="FOUE01000002">
    <property type="protein sequence ID" value="SFM13789.1"/>
    <property type="molecule type" value="Genomic_DNA"/>
</dbReference>
<evidence type="ECO:0000259" key="1">
    <source>
        <dbReference type="Pfam" id="PF11575"/>
    </source>
</evidence>